<sequence>MSNAAHQPYEPLAISADVLARHIVQEHDGDAFEAVKTLVLELDFAREQLHIASSLLSTGIGRGWRPSFTRLPDIPEA</sequence>
<name>A0AA43ZFT8_9HYPH</name>
<dbReference type="AlphaFoldDB" id="A0AA43ZFT8"/>
<protein>
    <submittedName>
        <fullName evidence="1">Uncharacterized protein</fullName>
    </submittedName>
</protein>
<proteinExistence type="predicted"/>
<dbReference type="Proteomes" id="UP001155840">
    <property type="component" value="Unassembled WGS sequence"/>
</dbReference>
<accession>A0AA43ZFT8</accession>
<dbReference type="EMBL" id="JAANCM010000007">
    <property type="protein sequence ID" value="NHT77053.1"/>
    <property type="molecule type" value="Genomic_DNA"/>
</dbReference>
<keyword evidence="2" id="KW-1185">Reference proteome</keyword>
<gene>
    <name evidence="1" type="ORF">G8E10_15150</name>
</gene>
<comment type="caution">
    <text evidence="1">The sequence shown here is derived from an EMBL/GenBank/DDBJ whole genome shotgun (WGS) entry which is preliminary data.</text>
</comment>
<evidence type="ECO:0000313" key="1">
    <source>
        <dbReference type="EMBL" id="NHT77053.1"/>
    </source>
</evidence>
<organism evidence="1 2">
    <name type="scientific">Ferranicluibacter rubi</name>
    <dbReference type="NCBI Taxonomy" id="2715133"/>
    <lineage>
        <taxon>Bacteria</taxon>
        <taxon>Pseudomonadati</taxon>
        <taxon>Pseudomonadota</taxon>
        <taxon>Alphaproteobacteria</taxon>
        <taxon>Hyphomicrobiales</taxon>
        <taxon>Rhizobiaceae</taxon>
        <taxon>Ferranicluibacter</taxon>
    </lineage>
</organism>
<reference evidence="1" key="1">
    <citation type="submission" date="2020-03" db="EMBL/GenBank/DDBJ databases">
        <title>Ferranicluibacter endophyticum gen. nov., sp. nov., a new genus isolated from Rubus ulmifolius Schott. stem.</title>
        <authorList>
            <person name="Roca-Couso R."/>
            <person name="Flores-Felix J.D."/>
            <person name="Igual J.M."/>
            <person name="Rivas R."/>
        </authorList>
    </citation>
    <scope>NUCLEOTIDE SEQUENCE</scope>
    <source>
        <strain evidence="1">CRRU44</strain>
    </source>
</reference>
<evidence type="ECO:0000313" key="2">
    <source>
        <dbReference type="Proteomes" id="UP001155840"/>
    </source>
</evidence>
<dbReference type="RefSeq" id="WP_167129934.1">
    <property type="nucleotide sequence ID" value="NZ_JAANCM010000007.1"/>
</dbReference>